<evidence type="ECO:0000256" key="7">
    <source>
        <dbReference type="ARBA" id="ARBA00019373"/>
    </source>
</evidence>
<feature type="transmembrane region" description="Helical" evidence="25">
    <location>
        <begin position="52"/>
        <end position="75"/>
    </location>
</feature>
<evidence type="ECO:0000256" key="6">
    <source>
        <dbReference type="ARBA" id="ARBA00012487"/>
    </source>
</evidence>
<keyword evidence="16" id="KW-0594">Phospholipid biosynthesis</keyword>
<organism evidence="26 27">
    <name type="scientific">Armatimonas rosea</name>
    <dbReference type="NCBI Taxonomy" id="685828"/>
    <lineage>
        <taxon>Bacteria</taxon>
        <taxon>Bacillati</taxon>
        <taxon>Armatimonadota</taxon>
        <taxon>Armatimonadia</taxon>
        <taxon>Armatimonadales</taxon>
        <taxon>Armatimonadaceae</taxon>
        <taxon>Armatimonas</taxon>
    </lineage>
</organism>
<keyword evidence="12 26" id="KW-0548">Nucleotidyltransferase</keyword>
<evidence type="ECO:0000256" key="1">
    <source>
        <dbReference type="ARBA" id="ARBA00001698"/>
    </source>
</evidence>
<keyword evidence="11 25" id="KW-0812">Transmembrane</keyword>
<name>A0A7W9SPM1_ARMRO</name>
<evidence type="ECO:0000256" key="18">
    <source>
        <dbReference type="ARBA" id="ARBA00029893"/>
    </source>
</evidence>
<evidence type="ECO:0000256" key="8">
    <source>
        <dbReference type="ARBA" id="ARBA00022475"/>
    </source>
</evidence>
<evidence type="ECO:0000256" key="5">
    <source>
        <dbReference type="ARBA" id="ARBA00010185"/>
    </source>
</evidence>
<accession>A0A7W9SPM1</accession>
<feature type="transmembrane region" description="Helical" evidence="25">
    <location>
        <begin position="166"/>
        <end position="187"/>
    </location>
</feature>
<keyword evidence="17" id="KW-1208">Phospholipid metabolism</keyword>
<evidence type="ECO:0000256" key="21">
    <source>
        <dbReference type="ARBA" id="ARBA00032396"/>
    </source>
</evidence>
<evidence type="ECO:0000256" key="3">
    <source>
        <dbReference type="ARBA" id="ARBA00005119"/>
    </source>
</evidence>
<dbReference type="Proteomes" id="UP000520814">
    <property type="component" value="Unassembled WGS sequence"/>
</dbReference>
<evidence type="ECO:0000256" key="25">
    <source>
        <dbReference type="SAM" id="Phobius"/>
    </source>
</evidence>
<feature type="transmembrane region" description="Helical" evidence="25">
    <location>
        <begin position="250"/>
        <end position="270"/>
    </location>
</feature>
<comment type="subcellular location">
    <subcellularLocation>
        <location evidence="2">Cell membrane</location>
        <topology evidence="2">Multi-pass membrane protein</topology>
    </subcellularLocation>
</comment>
<evidence type="ECO:0000256" key="19">
    <source>
        <dbReference type="ARBA" id="ARBA00031825"/>
    </source>
</evidence>
<feature type="coiled-coil region" evidence="24">
    <location>
        <begin position="5"/>
        <end position="40"/>
    </location>
</feature>
<evidence type="ECO:0000256" key="16">
    <source>
        <dbReference type="ARBA" id="ARBA00023209"/>
    </source>
</evidence>
<keyword evidence="27" id="KW-1185">Reference proteome</keyword>
<dbReference type="AlphaFoldDB" id="A0A7W9SPM1"/>
<evidence type="ECO:0000313" key="27">
    <source>
        <dbReference type="Proteomes" id="UP000520814"/>
    </source>
</evidence>
<reference evidence="26 27" key="1">
    <citation type="submission" date="2020-08" db="EMBL/GenBank/DDBJ databases">
        <title>Genomic Encyclopedia of Type Strains, Phase IV (KMG-IV): sequencing the most valuable type-strain genomes for metagenomic binning, comparative biology and taxonomic classification.</title>
        <authorList>
            <person name="Goeker M."/>
        </authorList>
    </citation>
    <scope>NUCLEOTIDE SEQUENCE [LARGE SCALE GENOMIC DNA]</scope>
    <source>
        <strain evidence="26 27">DSM 23562</strain>
    </source>
</reference>
<evidence type="ECO:0000256" key="9">
    <source>
        <dbReference type="ARBA" id="ARBA00022516"/>
    </source>
</evidence>
<evidence type="ECO:0000313" key="26">
    <source>
        <dbReference type="EMBL" id="MBB6049679.1"/>
    </source>
</evidence>
<evidence type="ECO:0000256" key="11">
    <source>
        <dbReference type="ARBA" id="ARBA00022692"/>
    </source>
</evidence>
<keyword evidence="10 26" id="KW-0808">Transferase</keyword>
<keyword evidence="14" id="KW-0443">Lipid metabolism</keyword>
<dbReference type="GO" id="GO:0016024">
    <property type="term" value="P:CDP-diacylglycerol biosynthetic process"/>
    <property type="evidence" value="ECO:0007669"/>
    <property type="project" value="TreeGrafter"/>
</dbReference>
<comment type="pathway">
    <text evidence="3">Phospholipid metabolism; CDP-diacylglycerol biosynthesis; CDP-diacylglycerol from sn-glycerol 3-phosphate: step 3/3.</text>
</comment>
<evidence type="ECO:0000256" key="23">
    <source>
        <dbReference type="ARBA" id="ARBA00033406"/>
    </source>
</evidence>
<comment type="similarity">
    <text evidence="5">Belongs to the CDS family.</text>
</comment>
<evidence type="ECO:0000256" key="24">
    <source>
        <dbReference type="SAM" id="Coils"/>
    </source>
</evidence>
<dbReference type="RefSeq" id="WP_184193275.1">
    <property type="nucleotide sequence ID" value="NZ_JACHGW010000001.1"/>
</dbReference>
<dbReference type="GO" id="GO:0005886">
    <property type="term" value="C:plasma membrane"/>
    <property type="evidence" value="ECO:0007669"/>
    <property type="project" value="UniProtKB-SubCell"/>
</dbReference>
<keyword evidence="8" id="KW-1003">Cell membrane</keyword>
<sequence>MSDPIRDAQDRFRLAQEQMREAQERAAKLAREVAQEAEERTKAVRDAMPPGLPLRLLSAFIGIPLILALIFVEVWPERFPGIVFTLGVALIALICAGEYFRALKHRFRPNERLAYIGVVVLQFAAWNVSRGRLVDFLPVMLVVLTIMTLINQVLRRESEPVANLGVTLFGVAYVGWLLSYLIFLRSLLPGKSIEIPLPWGHGPRVGYGAWLTLYVLAVTWMTDTGAYAFGVRFGKNSRKLAPSLSPNKTVVGAIGGLITATVTSLLWGAWAHLPWYHCLILGPILGALGQVGDLCESAIKRDLGIKDFGGIMPGHGGLLDRFDSLLFTAPIAYYYLALLVVRYIGE</sequence>
<comment type="caution">
    <text evidence="26">The sequence shown here is derived from an EMBL/GenBank/DDBJ whole genome shotgun (WGS) entry which is preliminary data.</text>
</comment>
<dbReference type="EMBL" id="JACHGW010000001">
    <property type="protein sequence ID" value="MBB6049679.1"/>
    <property type="molecule type" value="Genomic_DNA"/>
</dbReference>
<comment type="catalytic activity">
    <reaction evidence="1">
        <text>a 1,2-diacyl-sn-glycero-3-phosphate + CTP + H(+) = a CDP-1,2-diacyl-sn-glycerol + diphosphate</text>
        <dbReference type="Rhea" id="RHEA:16229"/>
        <dbReference type="ChEBI" id="CHEBI:15378"/>
        <dbReference type="ChEBI" id="CHEBI:33019"/>
        <dbReference type="ChEBI" id="CHEBI:37563"/>
        <dbReference type="ChEBI" id="CHEBI:58332"/>
        <dbReference type="ChEBI" id="CHEBI:58608"/>
        <dbReference type="EC" id="2.7.7.41"/>
    </reaction>
</comment>
<gene>
    <name evidence="26" type="ORF">HNQ39_001441</name>
</gene>
<comment type="pathway">
    <text evidence="4">Lipid metabolism.</text>
</comment>
<feature type="transmembrane region" description="Helical" evidence="25">
    <location>
        <begin position="325"/>
        <end position="345"/>
    </location>
</feature>
<evidence type="ECO:0000256" key="17">
    <source>
        <dbReference type="ARBA" id="ARBA00023264"/>
    </source>
</evidence>
<dbReference type="EC" id="2.7.7.41" evidence="6"/>
<keyword evidence="15 25" id="KW-0472">Membrane</keyword>
<evidence type="ECO:0000256" key="10">
    <source>
        <dbReference type="ARBA" id="ARBA00022679"/>
    </source>
</evidence>
<keyword evidence="13 25" id="KW-1133">Transmembrane helix</keyword>
<evidence type="ECO:0000256" key="12">
    <source>
        <dbReference type="ARBA" id="ARBA00022695"/>
    </source>
</evidence>
<evidence type="ECO:0000256" key="4">
    <source>
        <dbReference type="ARBA" id="ARBA00005189"/>
    </source>
</evidence>
<evidence type="ECO:0000256" key="2">
    <source>
        <dbReference type="ARBA" id="ARBA00004651"/>
    </source>
</evidence>
<evidence type="ECO:0000256" key="14">
    <source>
        <dbReference type="ARBA" id="ARBA00023098"/>
    </source>
</evidence>
<evidence type="ECO:0000256" key="13">
    <source>
        <dbReference type="ARBA" id="ARBA00022989"/>
    </source>
</evidence>
<keyword evidence="9" id="KW-0444">Lipid biosynthesis</keyword>
<feature type="transmembrane region" description="Helical" evidence="25">
    <location>
        <begin position="112"/>
        <end position="129"/>
    </location>
</feature>
<evidence type="ECO:0000256" key="15">
    <source>
        <dbReference type="ARBA" id="ARBA00023136"/>
    </source>
</evidence>
<dbReference type="Pfam" id="PF01148">
    <property type="entry name" value="CTP_transf_1"/>
    <property type="match status" value="1"/>
</dbReference>
<proteinExistence type="inferred from homology"/>
<keyword evidence="24" id="KW-0175">Coiled coil</keyword>
<feature type="transmembrane region" description="Helical" evidence="25">
    <location>
        <begin position="81"/>
        <end position="100"/>
    </location>
</feature>
<protein>
    <recommendedName>
        <fullName evidence="7">Phosphatidate cytidylyltransferase</fullName>
        <ecNumber evidence="6">2.7.7.41</ecNumber>
    </recommendedName>
    <alternativeName>
        <fullName evidence="20">CDP-DAG synthase</fullName>
    </alternativeName>
    <alternativeName>
        <fullName evidence="22">CDP-DG synthase</fullName>
    </alternativeName>
    <alternativeName>
        <fullName evidence="18">CDP-diacylglycerol synthase</fullName>
    </alternativeName>
    <alternativeName>
        <fullName evidence="21">CDP-diglyceride pyrophosphorylase</fullName>
    </alternativeName>
    <alternativeName>
        <fullName evidence="23">CDP-diglyceride synthase</fullName>
    </alternativeName>
    <alternativeName>
        <fullName evidence="19">CTP:phosphatidate cytidylyltransferase</fullName>
    </alternativeName>
</protein>
<dbReference type="GO" id="GO:0004605">
    <property type="term" value="F:phosphatidate cytidylyltransferase activity"/>
    <property type="evidence" value="ECO:0007669"/>
    <property type="project" value="UniProtKB-EC"/>
</dbReference>
<dbReference type="PANTHER" id="PTHR46382">
    <property type="entry name" value="PHOSPHATIDATE CYTIDYLYLTRANSFERASE"/>
    <property type="match status" value="1"/>
</dbReference>
<evidence type="ECO:0000256" key="22">
    <source>
        <dbReference type="ARBA" id="ARBA00032743"/>
    </source>
</evidence>
<feature type="transmembrane region" description="Helical" evidence="25">
    <location>
        <begin position="207"/>
        <end position="229"/>
    </location>
</feature>
<dbReference type="PANTHER" id="PTHR46382:SF1">
    <property type="entry name" value="PHOSPHATIDATE CYTIDYLYLTRANSFERASE"/>
    <property type="match status" value="1"/>
</dbReference>
<feature type="transmembrane region" description="Helical" evidence="25">
    <location>
        <begin position="135"/>
        <end position="154"/>
    </location>
</feature>
<evidence type="ECO:0000256" key="20">
    <source>
        <dbReference type="ARBA" id="ARBA00032253"/>
    </source>
</evidence>